<dbReference type="OrthoDB" id="5736381at2"/>
<comment type="caution">
    <text evidence="1">The sequence shown here is derived from an EMBL/GenBank/DDBJ whole genome shotgun (WGS) entry which is preliminary data.</text>
</comment>
<dbReference type="AlphaFoldDB" id="A0A2U0SNW6"/>
<evidence type="ECO:0000313" key="2">
    <source>
        <dbReference type="Proteomes" id="UP000245909"/>
    </source>
</evidence>
<evidence type="ECO:0000313" key="1">
    <source>
        <dbReference type="EMBL" id="PVX33032.1"/>
    </source>
</evidence>
<dbReference type="RefSeq" id="WP_116632143.1">
    <property type="nucleotide sequence ID" value="NZ_QENU01000010.1"/>
</dbReference>
<reference evidence="1 2" key="1">
    <citation type="submission" date="2018-05" db="EMBL/GenBank/DDBJ databases">
        <title>Genomic Encyclopedia of Type Strains, Phase IV (KMG-IV): sequencing the most valuable type-strain genomes for metagenomic binning, comparative biology and taxonomic classification.</title>
        <authorList>
            <person name="Goeker M."/>
        </authorList>
    </citation>
    <scope>NUCLEOTIDE SEQUENCE [LARGE SCALE GENOMIC DNA]</scope>
    <source>
        <strain evidence="1 2">DSM 22999</strain>
    </source>
</reference>
<dbReference type="Proteomes" id="UP000245909">
    <property type="component" value="Unassembled WGS sequence"/>
</dbReference>
<proteinExistence type="predicted"/>
<dbReference type="NCBIfam" id="TIGR01725">
    <property type="entry name" value="phge_HK97_gp10"/>
    <property type="match status" value="1"/>
</dbReference>
<dbReference type="InterPro" id="IPR010064">
    <property type="entry name" value="HK97-gp10_tail"/>
</dbReference>
<accession>A0A2U0SNW6</accession>
<dbReference type="EMBL" id="QENU01000010">
    <property type="protein sequence ID" value="PVX33032.1"/>
    <property type="molecule type" value="Genomic_DNA"/>
</dbReference>
<sequence>MAKVKVQGLTQVIRRLEKMKKTVKVVARPAIRKALNAGAKELEKTIKPTVPVIARSTNTGQKGTIKNNIRHKTRVAKDGLSGYTIISVKRAKGKRMARVGENTHDRTDPFYWWMVEYGTKNMKGRHFMAQGAERGKPRALKVTREKFIEEIQKIKF</sequence>
<dbReference type="Pfam" id="PF04883">
    <property type="entry name" value="HK97-gp10_like"/>
    <property type="match status" value="1"/>
</dbReference>
<gene>
    <name evidence="1" type="ORF">C8D76_11059</name>
</gene>
<keyword evidence="2" id="KW-1185">Reference proteome</keyword>
<name>A0A2U0SNW6_9PAST</name>
<organism evidence="1 2">
    <name type="scientific">Alitibacter langaaensis DSM 22999</name>
    <dbReference type="NCBI Taxonomy" id="1122935"/>
    <lineage>
        <taxon>Bacteria</taxon>
        <taxon>Pseudomonadati</taxon>
        <taxon>Pseudomonadota</taxon>
        <taxon>Gammaproteobacteria</taxon>
        <taxon>Pasteurellales</taxon>
        <taxon>Pasteurellaceae</taxon>
        <taxon>Alitibacter</taxon>
    </lineage>
</organism>
<protein>
    <submittedName>
        <fullName evidence="1">HK97 gp10 family phage protein</fullName>
    </submittedName>
</protein>